<feature type="non-terminal residue" evidence="1">
    <location>
        <position position="1"/>
    </location>
</feature>
<protein>
    <submittedName>
        <fullName evidence="1">Uncharacterized protein</fullName>
    </submittedName>
</protein>
<dbReference type="EMBL" id="GECU01017746">
    <property type="protein sequence ID" value="JAS89960.1"/>
    <property type="molecule type" value="Transcribed_RNA"/>
</dbReference>
<sequence length="175" mass="19677">ECPQESAVVMYPSASCSVFLCGVLTQVWGSKFPHIHPNVSSGDLLEYSDYSDPITPSSVKLPAYMRHDKQQNVVVMFTMVYGDEDKIVQTTKDEMIMTKRVHPAADLSEIWHIQEDDMQLKFFFSKVLDLDPSDVTVVNIAFGKKESVKKILIQDRVMNASDILAKLIAAEGKTF</sequence>
<gene>
    <name evidence="1" type="ORF">g.4451</name>
</gene>
<proteinExistence type="predicted"/>
<evidence type="ECO:0000313" key="1">
    <source>
        <dbReference type="EMBL" id="JAS89960.1"/>
    </source>
</evidence>
<dbReference type="AlphaFoldDB" id="A0A1B6ISV9"/>
<reference evidence="1" key="1">
    <citation type="submission" date="2015-11" db="EMBL/GenBank/DDBJ databases">
        <title>De novo transcriptome assembly of four potential Pierce s Disease insect vectors from Arizona vineyards.</title>
        <authorList>
            <person name="Tassone E.E."/>
        </authorList>
    </citation>
    <scope>NUCLEOTIDE SEQUENCE</scope>
</reference>
<name>A0A1B6ISV9_9HEMI</name>
<accession>A0A1B6ISV9</accession>
<organism evidence="1">
    <name type="scientific">Homalodisca liturata</name>
    <dbReference type="NCBI Taxonomy" id="320908"/>
    <lineage>
        <taxon>Eukaryota</taxon>
        <taxon>Metazoa</taxon>
        <taxon>Ecdysozoa</taxon>
        <taxon>Arthropoda</taxon>
        <taxon>Hexapoda</taxon>
        <taxon>Insecta</taxon>
        <taxon>Pterygota</taxon>
        <taxon>Neoptera</taxon>
        <taxon>Paraneoptera</taxon>
        <taxon>Hemiptera</taxon>
        <taxon>Auchenorrhyncha</taxon>
        <taxon>Membracoidea</taxon>
        <taxon>Cicadellidae</taxon>
        <taxon>Cicadellinae</taxon>
        <taxon>Proconiini</taxon>
        <taxon>Homalodisca</taxon>
    </lineage>
</organism>